<gene>
    <name evidence="1" type="ORF">GHK86_17705</name>
</gene>
<name>A0ABW9QY07_9ACTN</name>
<reference evidence="1 2" key="1">
    <citation type="submission" date="2019-11" db="EMBL/GenBank/DDBJ databases">
        <title>Acidiferrimicrobium australis gen. nov., sp. nov., an acidophilic and obligately heterotrophic, member of the Actinobacteria that catalyses dissimilatory oxido- reduction of iron isolated from metal-rich acidic water in Chile.</title>
        <authorList>
            <person name="Gonzalez D."/>
            <person name="Huber K."/>
            <person name="Hedrich S."/>
            <person name="Rojas-Villalobos C."/>
            <person name="Quatrini R."/>
            <person name="Dinamarca M.A."/>
            <person name="Schwarz A."/>
            <person name="Canales C."/>
            <person name="Nancucheo I."/>
        </authorList>
    </citation>
    <scope>NUCLEOTIDE SEQUENCE [LARGE SCALE GENOMIC DNA]</scope>
    <source>
        <strain evidence="1 2">USS-CCA1</strain>
    </source>
</reference>
<accession>A0ABW9QY07</accession>
<proteinExistence type="predicted"/>
<sequence>MAQLRGRGIVVELPPGFEGRILQRAPVGGGIPQPVVHLATFALPPGTADFGGGATPLMGPDDVFVVLFEFGAESVGRELFRARGLPRSVRPSELSPFRLRRGIDGQAGGQWFFTEAGRPFTLYVVVGSFAARARLAARVGELLAGVRVETRAA</sequence>
<keyword evidence="2" id="KW-1185">Reference proteome</keyword>
<evidence type="ECO:0000313" key="1">
    <source>
        <dbReference type="EMBL" id="MST34549.1"/>
    </source>
</evidence>
<dbReference type="Proteomes" id="UP000437736">
    <property type="component" value="Unassembled WGS sequence"/>
</dbReference>
<dbReference type="EMBL" id="WJHE01001066">
    <property type="protein sequence ID" value="MST34549.1"/>
    <property type="molecule type" value="Genomic_DNA"/>
</dbReference>
<protein>
    <submittedName>
        <fullName evidence="1">Uncharacterized protein</fullName>
    </submittedName>
</protein>
<comment type="caution">
    <text evidence="1">The sequence shown here is derived from an EMBL/GenBank/DDBJ whole genome shotgun (WGS) entry which is preliminary data.</text>
</comment>
<evidence type="ECO:0000313" key="2">
    <source>
        <dbReference type="Proteomes" id="UP000437736"/>
    </source>
</evidence>
<organism evidence="1 2">
    <name type="scientific">Acidiferrimicrobium australe</name>
    <dbReference type="NCBI Taxonomy" id="2664430"/>
    <lineage>
        <taxon>Bacteria</taxon>
        <taxon>Bacillati</taxon>
        <taxon>Actinomycetota</taxon>
        <taxon>Acidimicrobiia</taxon>
        <taxon>Acidimicrobiales</taxon>
        <taxon>Acidimicrobiaceae</taxon>
        <taxon>Acidiferrimicrobium</taxon>
    </lineage>
</organism>